<dbReference type="Proteomes" id="UP000730481">
    <property type="component" value="Unassembled WGS sequence"/>
</dbReference>
<feature type="region of interest" description="Disordered" evidence="2">
    <location>
        <begin position="199"/>
        <end position="231"/>
    </location>
</feature>
<feature type="coiled-coil region" evidence="1">
    <location>
        <begin position="245"/>
        <end position="279"/>
    </location>
</feature>
<dbReference type="OrthoDB" id="47007at2759"/>
<proteinExistence type="predicted"/>
<organism evidence="3 4">
    <name type="scientific">Fusarium beomiforme</name>
    <dbReference type="NCBI Taxonomy" id="44412"/>
    <lineage>
        <taxon>Eukaryota</taxon>
        <taxon>Fungi</taxon>
        <taxon>Dikarya</taxon>
        <taxon>Ascomycota</taxon>
        <taxon>Pezizomycotina</taxon>
        <taxon>Sordariomycetes</taxon>
        <taxon>Hypocreomycetidae</taxon>
        <taxon>Hypocreales</taxon>
        <taxon>Nectriaceae</taxon>
        <taxon>Fusarium</taxon>
        <taxon>Fusarium burgessii species complex</taxon>
    </lineage>
</organism>
<keyword evidence="1" id="KW-0175">Coiled coil</keyword>
<accession>A0A9P5DU01</accession>
<evidence type="ECO:0000256" key="2">
    <source>
        <dbReference type="SAM" id="MobiDB-lite"/>
    </source>
</evidence>
<name>A0A9P5DU01_9HYPO</name>
<sequence>MATLASLDVNITSTAVVSWRWNDTTRFLVEPDPAIRDITLTTRFDKNDTLFDLTIPIRLKGLKTGTTLIIRVLPSSISSFDFIENPTVPSVVRDKFISSTLLLEFRLNSLPKLLVSSEAEEPISPLRAQSGTVIDALRELANVTTVSVYIKNEATSKTHFRQIRQSISEGLFLVIQDDLASMYHGTGAKIITLPAPVQELPPSYDQTEPPPPAPPFYDRKRPRKDSREERDDDIAMIWAHLNMTSLRHSAEMNALKEENKDLKQEIHELKERLAKYEKGQLDLGEEFEAEAAKTAEKIVELGDLTDVKFLEVRDEGKFILRYAAR</sequence>
<dbReference type="AlphaFoldDB" id="A0A9P5DU01"/>
<protein>
    <submittedName>
        <fullName evidence="3">Uncharacterized protein</fullName>
    </submittedName>
</protein>
<comment type="caution">
    <text evidence="3">The sequence shown here is derived from an EMBL/GenBank/DDBJ whole genome shotgun (WGS) entry which is preliminary data.</text>
</comment>
<gene>
    <name evidence="3" type="ORF">FBEOM_8952</name>
</gene>
<dbReference type="EMBL" id="PVQB02000440">
    <property type="protein sequence ID" value="KAF4337166.1"/>
    <property type="molecule type" value="Genomic_DNA"/>
</dbReference>
<reference evidence="3" key="2">
    <citation type="submission" date="2020-02" db="EMBL/GenBank/DDBJ databases">
        <title>Identification and distribution of gene clusters putatively required for synthesis of sphingolipid metabolism inhibitors in phylogenetically diverse species of the filamentous fungus Fusarium.</title>
        <authorList>
            <person name="Kim H.-S."/>
            <person name="Busman M."/>
            <person name="Brown D.W."/>
            <person name="Divon H."/>
            <person name="Uhlig S."/>
            <person name="Proctor R.H."/>
        </authorList>
    </citation>
    <scope>NUCLEOTIDE SEQUENCE</scope>
    <source>
        <strain evidence="3">NRRL 25174</strain>
    </source>
</reference>
<evidence type="ECO:0000256" key="1">
    <source>
        <dbReference type="SAM" id="Coils"/>
    </source>
</evidence>
<reference evidence="3" key="1">
    <citation type="journal article" date="2017" name="Mycologia">
        <title>Fusarium algeriense, sp. nov., a novel toxigenic crown rot pathogen of durum wheat from Algeria is nested in the Fusarium burgessii species complex.</title>
        <authorList>
            <person name="Laraba I."/>
            <person name="Keddad A."/>
            <person name="Boureghda H."/>
            <person name="Abdallah N."/>
            <person name="Vaughan M.M."/>
            <person name="Proctor R.H."/>
            <person name="Busman M."/>
            <person name="O'Donnell K."/>
        </authorList>
    </citation>
    <scope>NUCLEOTIDE SEQUENCE</scope>
    <source>
        <strain evidence="3">NRRL 25174</strain>
    </source>
</reference>
<keyword evidence="4" id="KW-1185">Reference proteome</keyword>
<evidence type="ECO:0000313" key="4">
    <source>
        <dbReference type="Proteomes" id="UP000730481"/>
    </source>
</evidence>
<evidence type="ECO:0000313" key="3">
    <source>
        <dbReference type="EMBL" id="KAF4337166.1"/>
    </source>
</evidence>